<evidence type="ECO:0000313" key="2">
    <source>
        <dbReference type="Proteomes" id="UP001066276"/>
    </source>
</evidence>
<name>A0AAV7N563_PLEWA</name>
<dbReference type="Proteomes" id="UP001066276">
    <property type="component" value="Chromosome 9"/>
</dbReference>
<evidence type="ECO:0000313" key="1">
    <source>
        <dbReference type="EMBL" id="KAJ1111171.1"/>
    </source>
</evidence>
<protein>
    <submittedName>
        <fullName evidence="1">Uncharacterized protein</fullName>
    </submittedName>
</protein>
<keyword evidence="2" id="KW-1185">Reference proteome</keyword>
<gene>
    <name evidence="1" type="ORF">NDU88_008508</name>
</gene>
<sequence length="110" mass="12482">MFLTRHARVAFSILFIKRLHGIMTHSRRLRDWAEPRSAPAHSANWNPSRAWKGVRTAEQRHVSQGDIGLCALDAALSRGFPYLPRALLIWGSRSIYSALQVESINLFQAT</sequence>
<comment type="caution">
    <text evidence="1">The sequence shown here is derived from an EMBL/GenBank/DDBJ whole genome shotgun (WGS) entry which is preliminary data.</text>
</comment>
<dbReference type="EMBL" id="JANPWB010000013">
    <property type="protein sequence ID" value="KAJ1111171.1"/>
    <property type="molecule type" value="Genomic_DNA"/>
</dbReference>
<proteinExistence type="predicted"/>
<accession>A0AAV7N563</accession>
<dbReference type="AlphaFoldDB" id="A0AAV7N563"/>
<organism evidence="1 2">
    <name type="scientific">Pleurodeles waltl</name>
    <name type="common">Iberian ribbed newt</name>
    <dbReference type="NCBI Taxonomy" id="8319"/>
    <lineage>
        <taxon>Eukaryota</taxon>
        <taxon>Metazoa</taxon>
        <taxon>Chordata</taxon>
        <taxon>Craniata</taxon>
        <taxon>Vertebrata</taxon>
        <taxon>Euteleostomi</taxon>
        <taxon>Amphibia</taxon>
        <taxon>Batrachia</taxon>
        <taxon>Caudata</taxon>
        <taxon>Salamandroidea</taxon>
        <taxon>Salamandridae</taxon>
        <taxon>Pleurodelinae</taxon>
        <taxon>Pleurodeles</taxon>
    </lineage>
</organism>
<reference evidence="1" key="1">
    <citation type="journal article" date="2022" name="bioRxiv">
        <title>Sequencing and chromosome-scale assembly of the giantPleurodeles waltlgenome.</title>
        <authorList>
            <person name="Brown T."/>
            <person name="Elewa A."/>
            <person name="Iarovenko S."/>
            <person name="Subramanian E."/>
            <person name="Araus A.J."/>
            <person name="Petzold A."/>
            <person name="Susuki M."/>
            <person name="Suzuki K.-i.T."/>
            <person name="Hayashi T."/>
            <person name="Toyoda A."/>
            <person name="Oliveira C."/>
            <person name="Osipova E."/>
            <person name="Leigh N.D."/>
            <person name="Simon A."/>
            <person name="Yun M.H."/>
        </authorList>
    </citation>
    <scope>NUCLEOTIDE SEQUENCE</scope>
    <source>
        <strain evidence="1">20211129_DDA</strain>
        <tissue evidence="1">Liver</tissue>
    </source>
</reference>